<proteinExistence type="predicted"/>
<organism evidence="1 2">
    <name type="scientific">Bradyrhizobium macuxiense</name>
    <dbReference type="NCBI Taxonomy" id="1755647"/>
    <lineage>
        <taxon>Bacteria</taxon>
        <taxon>Pseudomonadati</taxon>
        <taxon>Pseudomonadota</taxon>
        <taxon>Alphaproteobacteria</taxon>
        <taxon>Hyphomicrobiales</taxon>
        <taxon>Nitrobacteraceae</taxon>
        <taxon>Bradyrhizobium</taxon>
    </lineage>
</organism>
<evidence type="ECO:0000313" key="2">
    <source>
        <dbReference type="Proteomes" id="UP000057737"/>
    </source>
</evidence>
<reference evidence="1 2" key="1">
    <citation type="submission" date="2015-11" db="EMBL/GenBank/DDBJ databases">
        <title>Draft Genome Sequence of the Strain BR 10303 (Bradyrhizobium sp.) isolated from nodules of Centrolobium paraense.</title>
        <authorList>
            <person name="Zelli J.E."/>
            <person name="Simoes-Araujo J.L."/>
            <person name="Barauna A.C."/>
            <person name="Silva K."/>
        </authorList>
    </citation>
    <scope>NUCLEOTIDE SEQUENCE [LARGE SCALE GENOMIC DNA]</scope>
    <source>
        <strain evidence="1 2">BR 10303</strain>
    </source>
</reference>
<dbReference type="RefSeq" id="WP_066512649.1">
    <property type="nucleotide sequence ID" value="NZ_LNCU01000102.1"/>
</dbReference>
<comment type="caution">
    <text evidence="1">The sequence shown here is derived from an EMBL/GenBank/DDBJ whole genome shotgun (WGS) entry which is preliminary data.</text>
</comment>
<keyword evidence="2" id="KW-1185">Reference proteome</keyword>
<name>A0A120FJM4_9BRAD</name>
<dbReference type="EMBL" id="LNCU01000102">
    <property type="protein sequence ID" value="KWV49297.1"/>
    <property type="molecule type" value="Genomic_DNA"/>
</dbReference>
<accession>A0A120FJM4</accession>
<dbReference type="Proteomes" id="UP000057737">
    <property type="component" value="Unassembled WGS sequence"/>
</dbReference>
<sequence length="141" mass="15559">MKKRLASIELSWIIIEQLKDEGRIPQGLVVAVLPTRNGSWRAVLGRTRSARSKALLRRLAIIEKRFNKMFFPGQLGSLSYPLEIGPNAAAQFADRFDCVDAAIGVRKLAINSVIIDLSPLHPQSHLPDLVSFKAATTRSLG</sequence>
<gene>
    <name evidence="1" type="ORF">AS156_16280</name>
</gene>
<protein>
    <submittedName>
        <fullName evidence="1">Uncharacterized protein</fullName>
    </submittedName>
</protein>
<evidence type="ECO:0000313" key="1">
    <source>
        <dbReference type="EMBL" id="KWV49297.1"/>
    </source>
</evidence>
<dbReference type="AlphaFoldDB" id="A0A120FJM4"/>